<keyword evidence="6 7" id="KW-0472">Membrane</keyword>
<name>A0A936NE74_9ACTN</name>
<evidence type="ECO:0000256" key="5">
    <source>
        <dbReference type="ARBA" id="ARBA00023065"/>
    </source>
</evidence>
<dbReference type="PANTHER" id="PTHR31563:SF10">
    <property type="entry name" value="ION CHANNEL POLLUX-RELATED"/>
    <property type="match status" value="1"/>
</dbReference>
<dbReference type="Proteomes" id="UP000727993">
    <property type="component" value="Unassembled WGS sequence"/>
</dbReference>
<reference evidence="9 10" key="1">
    <citation type="submission" date="2020-10" db="EMBL/GenBank/DDBJ databases">
        <title>Connecting structure to function with the recovery of over 1000 high-quality activated sludge metagenome-assembled genomes encoding full-length rRNA genes using long-read sequencing.</title>
        <authorList>
            <person name="Singleton C.M."/>
            <person name="Petriglieri F."/>
            <person name="Kristensen J.M."/>
            <person name="Kirkegaard R.H."/>
            <person name="Michaelsen T.Y."/>
            <person name="Andersen M.H."/>
            <person name="Karst S.M."/>
            <person name="Dueholm M.S."/>
            <person name="Nielsen P.H."/>
            <person name="Albertsen M."/>
        </authorList>
    </citation>
    <scope>NUCLEOTIDE SEQUENCE [LARGE SCALE GENOMIC DNA]</scope>
    <source>
        <strain evidence="9">Lyne_18-Q3-R50-59_MAXAC.006</strain>
    </source>
</reference>
<accession>A0A936NE74</accession>
<evidence type="ECO:0000256" key="1">
    <source>
        <dbReference type="ARBA" id="ARBA00004127"/>
    </source>
</evidence>
<dbReference type="GO" id="GO:0006811">
    <property type="term" value="P:monoatomic ion transport"/>
    <property type="evidence" value="ECO:0007669"/>
    <property type="project" value="UniProtKB-KW"/>
</dbReference>
<comment type="subcellular location">
    <subcellularLocation>
        <location evidence="1">Endomembrane system</location>
        <topology evidence="1">Multi-pass membrane protein</topology>
    </subcellularLocation>
</comment>
<feature type="transmembrane region" description="Helical" evidence="7">
    <location>
        <begin position="32"/>
        <end position="60"/>
    </location>
</feature>
<proteinExistence type="predicted"/>
<evidence type="ECO:0000256" key="7">
    <source>
        <dbReference type="SAM" id="Phobius"/>
    </source>
</evidence>
<keyword evidence="5" id="KW-0406">Ion transport</keyword>
<dbReference type="SUPFAM" id="SSF81324">
    <property type="entry name" value="Voltage-gated potassium channels"/>
    <property type="match status" value="1"/>
</dbReference>
<keyword evidence="4 7" id="KW-1133">Transmembrane helix</keyword>
<evidence type="ECO:0000256" key="4">
    <source>
        <dbReference type="ARBA" id="ARBA00022989"/>
    </source>
</evidence>
<gene>
    <name evidence="9" type="ORF">IPN02_18100</name>
</gene>
<keyword evidence="2" id="KW-0813">Transport</keyword>
<evidence type="ECO:0000256" key="3">
    <source>
        <dbReference type="ARBA" id="ARBA00022692"/>
    </source>
</evidence>
<dbReference type="InterPro" id="IPR010420">
    <property type="entry name" value="CASTOR/POLLUX/SYM8_dom"/>
</dbReference>
<dbReference type="PANTHER" id="PTHR31563">
    <property type="entry name" value="ION CHANNEL POLLUX-RELATED"/>
    <property type="match status" value="1"/>
</dbReference>
<evidence type="ECO:0000313" key="10">
    <source>
        <dbReference type="Proteomes" id="UP000727993"/>
    </source>
</evidence>
<dbReference type="Gene3D" id="3.40.50.720">
    <property type="entry name" value="NAD(P)-binding Rossmann-like Domain"/>
    <property type="match status" value="2"/>
</dbReference>
<feature type="domain" description="CASTOR/POLLUX/SYM8 ion channel conserved" evidence="8">
    <location>
        <begin position="283"/>
        <end position="369"/>
    </location>
</feature>
<feature type="transmembrane region" description="Helical" evidence="7">
    <location>
        <begin position="97"/>
        <end position="121"/>
    </location>
</feature>
<keyword evidence="3 7" id="KW-0812">Transmembrane</keyword>
<dbReference type="GO" id="GO:0012505">
    <property type="term" value="C:endomembrane system"/>
    <property type="evidence" value="ECO:0007669"/>
    <property type="project" value="UniProtKB-SubCell"/>
</dbReference>
<evidence type="ECO:0000256" key="2">
    <source>
        <dbReference type="ARBA" id="ARBA00022448"/>
    </source>
</evidence>
<dbReference type="Pfam" id="PF06241">
    <property type="entry name" value="Castor_Poll_mid"/>
    <property type="match status" value="1"/>
</dbReference>
<evidence type="ECO:0000313" key="9">
    <source>
        <dbReference type="EMBL" id="MBK9298698.1"/>
    </source>
</evidence>
<evidence type="ECO:0000259" key="8">
    <source>
        <dbReference type="Pfam" id="PF06241"/>
    </source>
</evidence>
<dbReference type="InterPro" id="IPR044849">
    <property type="entry name" value="CASTOR/POLLUX/SYM8-like"/>
</dbReference>
<sequence>MTRDDGSGLEGARFARLGARLRYRMDNLLSRGVWAVLLWLGAATAVVVLISSLLLTVFGLTFADSESTSWVEDLWQSLLRTLDTGTMAADTGWGPRALALIVTLAGILLAGTLIGLIASGVEQRVQQMQRGKSTVVESGHIVILGTSSRLPKLIEQLAIAGRDRARNVIVVLADCEPRELREAVGTNRARLHGSHLVIRSGLTDRVSDLSMVRVREARAVIVVAEDDAENDTDVVKAVLAVGSAAGGFGRKPIIAELREVAMAERLARACGDSVHPIVTTVAIARLTSFMLRDPGMADVVDELMDASGGGIDLIDASDVVGLPFGEIVRRFHGMRPIGLIGDDGTVRLNPDGASVPVRGDRLVTIRDHEAPPTAATEPFAAEVQPQRSGQVGPADQRPEEHLVVVGWNALGATLVASVAEVSSPGSSAEIVYDPDLFDADEIEVPTSTELSIALTPSPRLSWELSDVEAAKATSFVLLGYVRGLSAGEADSRTLLALMLLRKRLADLRGPTPRVIVELRDADNVDLARQAGADEYIVSDAIAGRFMAQLAEQPERRLVFLALYASAGPSLRLVTAEDLALVGTVSFGDVVTAAQAAGMLAIGWRRASTENATATLSPTVSTMVDLAPADQIIVVA</sequence>
<evidence type="ECO:0000256" key="6">
    <source>
        <dbReference type="ARBA" id="ARBA00023136"/>
    </source>
</evidence>
<dbReference type="AlphaFoldDB" id="A0A936NE74"/>
<dbReference type="EMBL" id="JADJZA010000010">
    <property type="protein sequence ID" value="MBK9298698.1"/>
    <property type="molecule type" value="Genomic_DNA"/>
</dbReference>
<comment type="caution">
    <text evidence="9">The sequence shown here is derived from an EMBL/GenBank/DDBJ whole genome shotgun (WGS) entry which is preliminary data.</text>
</comment>
<organism evidence="9 10">
    <name type="scientific">Candidatus Neomicrothrix subdominans</name>
    <dbReference type="NCBI Taxonomy" id="2954438"/>
    <lineage>
        <taxon>Bacteria</taxon>
        <taxon>Bacillati</taxon>
        <taxon>Actinomycetota</taxon>
        <taxon>Acidimicrobiia</taxon>
        <taxon>Acidimicrobiales</taxon>
        <taxon>Microthrixaceae</taxon>
        <taxon>Candidatus Neomicrothrix</taxon>
    </lineage>
</organism>
<protein>
    <recommendedName>
        <fullName evidence="8">CASTOR/POLLUX/SYM8 ion channel conserved domain-containing protein</fullName>
    </recommendedName>
</protein>